<evidence type="ECO:0000313" key="3">
    <source>
        <dbReference type="Proteomes" id="UP001595891"/>
    </source>
</evidence>
<dbReference type="Gene3D" id="3.30.30.40">
    <property type="match status" value="1"/>
</dbReference>
<protein>
    <submittedName>
        <fullName evidence="2">CoA transferase subunit A</fullName>
    </submittedName>
</protein>
<dbReference type="GO" id="GO:0016740">
    <property type="term" value="F:transferase activity"/>
    <property type="evidence" value="ECO:0007669"/>
    <property type="project" value="UniProtKB-KW"/>
</dbReference>
<reference evidence="3" key="1">
    <citation type="journal article" date="2019" name="Int. J. Syst. Evol. Microbiol.">
        <title>The Global Catalogue of Microorganisms (GCM) 10K type strain sequencing project: providing services to taxonomists for standard genome sequencing and annotation.</title>
        <authorList>
            <consortium name="The Broad Institute Genomics Platform"/>
            <consortium name="The Broad Institute Genome Sequencing Center for Infectious Disease"/>
            <person name="Wu L."/>
            <person name="Ma J."/>
        </authorList>
    </citation>
    <scope>NUCLEOTIDE SEQUENCE [LARGE SCALE GENOMIC DNA]</scope>
    <source>
        <strain evidence="3">CCUG 49560</strain>
    </source>
</reference>
<dbReference type="Gene3D" id="3.40.1080.10">
    <property type="entry name" value="Glutaconate Coenzyme A-transferase"/>
    <property type="match status" value="1"/>
</dbReference>
<dbReference type="SUPFAM" id="SSF100950">
    <property type="entry name" value="NagB/RpiA/CoA transferase-like"/>
    <property type="match status" value="1"/>
</dbReference>
<dbReference type="EMBL" id="JBHSFN010000003">
    <property type="protein sequence ID" value="MFC4585751.1"/>
    <property type="molecule type" value="Genomic_DNA"/>
</dbReference>
<organism evidence="2 3">
    <name type="scientific">Sphaerisporangium corydalis</name>
    <dbReference type="NCBI Taxonomy" id="1441875"/>
    <lineage>
        <taxon>Bacteria</taxon>
        <taxon>Bacillati</taxon>
        <taxon>Actinomycetota</taxon>
        <taxon>Actinomycetes</taxon>
        <taxon>Streptosporangiales</taxon>
        <taxon>Streptosporangiaceae</taxon>
        <taxon>Sphaerisporangium</taxon>
    </lineage>
</organism>
<comment type="similarity">
    <text evidence="1">Belongs to the 3-oxoacid CoA-transferase subunit B family.</text>
</comment>
<keyword evidence="2" id="KW-0808">Transferase</keyword>
<evidence type="ECO:0000256" key="1">
    <source>
        <dbReference type="ARBA" id="ARBA00007047"/>
    </source>
</evidence>
<dbReference type="RefSeq" id="WP_262841261.1">
    <property type="nucleotide sequence ID" value="NZ_JANZYP010000004.1"/>
</dbReference>
<gene>
    <name evidence="2" type="ORF">ACFO8L_06700</name>
</gene>
<keyword evidence="3" id="KW-1185">Reference proteome</keyword>
<dbReference type="InterPro" id="IPR037171">
    <property type="entry name" value="NagB/RpiA_transferase-like"/>
</dbReference>
<proteinExistence type="inferred from homology"/>
<name>A0ABV9EB98_9ACTN</name>
<dbReference type="SMART" id="SM00882">
    <property type="entry name" value="CoA_trans"/>
    <property type="match status" value="1"/>
</dbReference>
<dbReference type="PANTHER" id="PTHR43293">
    <property type="entry name" value="ACETATE COA-TRANSFERASE YDIF"/>
    <property type="match status" value="1"/>
</dbReference>
<evidence type="ECO:0000313" key="2">
    <source>
        <dbReference type="EMBL" id="MFC4585751.1"/>
    </source>
</evidence>
<dbReference type="PANTHER" id="PTHR43293:SF3">
    <property type="entry name" value="CHOLESTEROL RING-CLEAVING HYDROLASE IPDB SUBUNIT"/>
    <property type="match status" value="1"/>
</dbReference>
<comment type="caution">
    <text evidence="2">The sequence shown here is derived from an EMBL/GenBank/DDBJ whole genome shotgun (WGS) entry which is preliminary data.</text>
</comment>
<dbReference type="Proteomes" id="UP001595891">
    <property type="component" value="Unassembled WGS sequence"/>
</dbReference>
<dbReference type="InterPro" id="IPR004165">
    <property type="entry name" value="CoA_trans_fam_I"/>
</dbReference>
<accession>A0ABV9EB98</accession>
<dbReference type="Pfam" id="PF01144">
    <property type="entry name" value="CoA_trans"/>
    <property type="match status" value="1"/>
</dbReference>
<sequence length="274" mass="29404">MADIRPLPEAVADLVRDGDTVAMEGFTHLIPFAAAHEVIRQGVTDLTLARMTPDVIYDQLIGAGLVKKLIFSWGGNPGVGSLHRFRDAVENGWPRPLELDEHSHAGMANRYVAGASGLPFAVLRGYRGTDLACGSGTISTVTCPFTGEELAAVAALNPDVTVIHAQQADRDGNVLMWGLTGVQKEAVLAAGRVLVTVEEIVDELVPRPGGVVLPGWAVTAVAEVPGGAHPSYAAGYSVRDNDYYQAWDPISRDRERFTAWLRRNVLDREGAATR</sequence>